<dbReference type="SUPFAM" id="SSF63520">
    <property type="entry name" value="PTS-regulatory domain, PRD"/>
    <property type="match status" value="2"/>
</dbReference>
<keyword evidence="4" id="KW-1185">Reference proteome</keyword>
<name>A0A6A0BAW8_9LACT</name>
<dbReference type="NCBIfam" id="NF046042">
    <property type="entry name" value="LicT"/>
    <property type="match status" value="1"/>
</dbReference>
<dbReference type="GO" id="GO:0003723">
    <property type="term" value="F:RNA binding"/>
    <property type="evidence" value="ECO:0007669"/>
    <property type="project" value="InterPro"/>
</dbReference>
<dbReference type="InterPro" id="IPR036650">
    <property type="entry name" value="CAT_RNA-bd_dom_sf"/>
</dbReference>
<dbReference type="InterPro" id="IPR011608">
    <property type="entry name" value="PRD"/>
</dbReference>
<gene>
    <name evidence="3" type="primary">licT</name>
    <name evidence="3" type="ORF">Hs30E_01520</name>
</gene>
<dbReference type="EMBL" id="BLLI01000002">
    <property type="protein sequence ID" value="GFH41601.1"/>
    <property type="molecule type" value="Genomic_DNA"/>
</dbReference>
<dbReference type="Gene3D" id="2.30.24.10">
    <property type="entry name" value="CAT RNA-binding domain"/>
    <property type="match status" value="1"/>
</dbReference>
<dbReference type="PANTHER" id="PTHR30185:SF15">
    <property type="entry name" value="CRYPTIC BETA-GLUCOSIDE BGL OPERON ANTITERMINATOR"/>
    <property type="match status" value="1"/>
</dbReference>
<evidence type="ECO:0000313" key="3">
    <source>
        <dbReference type="EMBL" id="GFH41601.1"/>
    </source>
</evidence>
<evidence type="ECO:0000256" key="1">
    <source>
        <dbReference type="ARBA" id="ARBA00022737"/>
    </source>
</evidence>
<dbReference type="GO" id="GO:0006355">
    <property type="term" value="P:regulation of DNA-templated transcription"/>
    <property type="evidence" value="ECO:0007669"/>
    <property type="project" value="InterPro"/>
</dbReference>
<evidence type="ECO:0000313" key="4">
    <source>
        <dbReference type="Proteomes" id="UP000480303"/>
    </source>
</evidence>
<dbReference type="InterPro" id="IPR004341">
    <property type="entry name" value="CAT_RNA-bd_dom"/>
</dbReference>
<protein>
    <submittedName>
        <fullName evidence="3">Transcription antiterminator BglG</fullName>
    </submittedName>
</protein>
<feature type="domain" description="PRD" evidence="2">
    <location>
        <begin position="169"/>
        <end position="278"/>
    </location>
</feature>
<dbReference type="PROSITE" id="PS51372">
    <property type="entry name" value="PRD_2"/>
    <property type="match status" value="2"/>
</dbReference>
<dbReference type="Gene3D" id="1.10.1790.10">
    <property type="entry name" value="PRD domain"/>
    <property type="match status" value="2"/>
</dbReference>
<keyword evidence="1" id="KW-0677">Repeat</keyword>
<evidence type="ECO:0000259" key="2">
    <source>
        <dbReference type="PROSITE" id="PS51372"/>
    </source>
</evidence>
<organism evidence="3 4">
    <name type="scientific">Pseudolactococcus hodotermopsidis</name>
    <dbReference type="NCBI Taxonomy" id="2709157"/>
    <lineage>
        <taxon>Bacteria</taxon>
        <taxon>Bacillati</taxon>
        <taxon>Bacillota</taxon>
        <taxon>Bacilli</taxon>
        <taxon>Lactobacillales</taxon>
        <taxon>Streptococcaceae</taxon>
        <taxon>Pseudolactococcus</taxon>
    </lineage>
</organism>
<accession>A0A6A0BAW8</accession>
<proteinExistence type="predicted"/>
<dbReference type="AlphaFoldDB" id="A0A6A0BAW8"/>
<dbReference type="Pfam" id="PF00874">
    <property type="entry name" value="PRD"/>
    <property type="match status" value="2"/>
</dbReference>
<dbReference type="SUPFAM" id="SSF50151">
    <property type="entry name" value="SacY-like RNA-binding domain"/>
    <property type="match status" value="1"/>
</dbReference>
<sequence length="278" mass="31482">MEIKKILNNNVVITQKGNSEVVAMGRGIAFGKKIGDNLSAEKIEKLYELAGNESSRVTDLLSEIPDEILEISDDIATLAKETIKGKINDSLFLTLADHINGVLVRVKENVAIKNFLLWDIKRFFPEEYALGKKAVAEISEKLNLALSDDEAGFIAMHIVNSELENESSSAASELTMLIEEIVTIVKYSLQVSLNEDDIYFQRFMTHIKFFAERVLSSTTENCSKDEDSLFDMVVQKYPEAYETTKKITGFLLKNRNYKVSHDEQMYITIHLARIIEKD</sequence>
<dbReference type="RefSeq" id="WP_172207234.1">
    <property type="nucleotide sequence ID" value="NZ_BLLI01000002.1"/>
</dbReference>
<reference evidence="3 4" key="1">
    <citation type="submission" date="2020-02" db="EMBL/GenBank/DDBJ databases">
        <title>Draft genome sequence of Lactococcus sp. Hs30E4-3.</title>
        <authorList>
            <person name="Noda S."/>
            <person name="Yuki M."/>
            <person name="Ohkuma M."/>
        </authorList>
    </citation>
    <scope>NUCLEOTIDE SEQUENCE [LARGE SCALE GENOMIC DNA]</scope>
    <source>
        <strain evidence="3 4">Hs30E4-3</strain>
    </source>
</reference>
<feature type="domain" description="PRD" evidence="2">
    <location>
        <begin position="63"/>
        <end position="168"/>
    </location>
</feature>
<dbReference type="InterPro" id="IPR050661">
    <property type="entry name" value="BglG_antiterminators"/>
</dbReference>
<comment type="caution">
    <text evidence="3">The sequence shown here is derived from an EMBL/GenBank/DDBJ whole genome shotgun (WGS) entry which is preliminary data.</text>
</comment>
<dbReference type="PANTHER" id="PTHR30185">
    <property type="entry name" value="CRYPTIC BETA-GLUCOSIDE BGL OPERON ANTITERMINATOR"/>
    <property type="match status" value="1"/>
</dbReference>
<dbReference type="Pfam" id="PF03123">
    <property type="entry name" value="CAT_RBD"/>
    <property type="match status" value="1"/>
</dbReference>
<dbReference type="InterPro" id="IPR036634">
    <property type="entry name" value="PRD_sf"/>
</dbReference>
<dbReference type="SMART" id="SM01061">
    <property type="entry name" value="CAT_RBD"/>
    <property type="match status" value="1"/>
</dbReference>
<dbReference type="Proteomes" id="UP000480303">
    <property type="component" value="Unassembled WGS sequence"/>
</dbReference>